<reference evidence="1 2" key="1">
    <citation type="submission" date="2023-03" db="EMBL/GenBank/DDBJ databases">
        <title>High recombination rates correlate with genetic variation in Cardiocondyla obscurior ants.</title>
        <authorList>
            <person name="Errbii M."/>
        </authorList>
    </citation>
    <scope>NUCLEOTIDE SEQUENCE [LARGE SCALE GENOMIC DNA]</scope>
    <source>
        <strain evidence="1">Alpha-2009</strain>
        <tissue evidence="1">Whole body</tissue>
    </source>
</reference>
<keyword evidence="2" id="KW-1185">Reference proteome</keyword>
<comment type="caution">
    <text evidence="1">The sequence shown here is derived from an EMBL/GenBank/DDBJ whole genome shotgun (WGS) entry which is preliminary data.</text>
</comment>
<protein>
    <submittedName>
        <fullName evidence="1">Uncharacterized protein</fullName>
    </submittedName>
</protein>
<organism evidence="1 2">
    <name type="scientific">Cardiocondyla obscurior</name>
    <dbReference type="NCBI Taxonomy" id="286306"/>
    <lineage>
        <taxon>Eukaryota</taxon>
        <taxon>Metazoa</taxon>
        <taxon>Ecdysozoa</taxon>
        <taxon>Arthropoda</taxon>
        <taxon>Hexapoda</taxon>
        <taxon>Insecta</taxon>
        <taxon>Pterygota</taxon>
        <taxon>Neoptera</taxon>
        <taxon>Endopterygota</taxon>
        <taxon>Hymenoptera</taxon>
        <taxon>Apocrita</taxon>
        <taxon>Aculeata</taxon>
        <taxon>Formicoidea</taxon>
        <taxon>Formicidae</taxon>
        <taxon>Myrmicinae</taxon>
        <taxon>Cardiocondyla</taxon>
    </lineage>
</organism>
<sequence length="79" mass="9292">MHVRFIVPNRSSKRKSELLKDIAMIVDMTTFAHTFLRNERKKLMSKHLIREGVSVFVRNISSVLTLTEVFQTPLMYLLK</sequence>
<dbReference type="EMBL" id="JADYXP020000001">
    <property type="protein sequence ID" value="KAL0132893.1"/>
    <property type="molecule type" value="Genomic_DNA"/>
</dbReference>
<evidence type="ECO:0000313" key="2">
    <source>
        <dbReference type="Proteomes" id="UP001430953"/>
    </source>
</evidence>
<evidence type="ECO:0000313" key="1">
    <source>
        <dbReference type="EMBL" id="KAL0132893.1"/>
    </source>
</evidence>
<name>A0AAW2H010_9HYME</name>
<dbReference type="AlphaFoldDB" id="A0AAW2H010"/>
<gene>
    <name evidence="1" type="ORF">PUN28_000550</name>
</gene>
<dbReference type="Proteomes" id="UP001430953">
    <property type="component" value="Unassembled WGS sequence"/>
</dbReference>
<accession>A0AAW2H010</accession>
<proteinExistence type="predicted"/>